<dbReference type="AlphaFoldDB" id="A0A344LJR7"/>
<accession>A0A344LJR7</accession>
<dbReference type="Gene3D" id="3.90.820.10">
    <property type="entry name" value="Structural Genomics, Unknown Function 30-nov-00 1gh9 Mol_id"/>
    <property type="match status" value="1"/>
</dbReference>
<organism evidence="2 3">
    <name type="scientific">Amycolatopsis albispora</name>
    <dbReference type="NCBI Taxonomy" id="1804986"/>
    <lineage>
        <taxon>Bacteria</taxon>
        <taxon>Bacillati</taxon>
        <taxon>Actinomycetota</taxon>
        <taxon>Actinomycetes</taxon>
        <taxon>Pseudonocardiales</taxon>
        <taxon>Pseudonocardiaceae</taxon>
        <taxon>Amycolatopsis</taxon>
    </lineage>
</organism>
<dbReference type="InterPro" id="IPR005153">
    <property type="entry name" value="MbtH-like_dom"/>
</dbReference>
<dbReference type="KEGG" id="aab:A4R43_05380"/>
<dbReference type="InterPro" id="IPR038020">
    <property type="entry name" value="MbtH-like_sf"/>
</dbReference>
<feature type="domain" description="MbtH-like" evidence="1">
    <location>
        <begin position="3"/>
        <end position="53"/>
    </location>
</feature>
<proteinExistence type="predicted"/>
<dbReference type="PANTHER" id="PTHR38444">
    <property type="entry name" value="ENTEROBACTIN BIOSYNTHESIS PROTEIN YBDZ"/>
    <property type="match status" value="1"/>
</dbReference>
<evidence type="ECO:0000259" key="1">
    <source>
        <dbReference type="SMART" id="SM00923"/>
    </source>
</evidence>
<dbReference type="PANTHER" id="PTHR38444:SF1">
    <property type="entry name" value="ENTEROBACTIN BIOSYNTHESIS PROTEIN YBDZ"/>
    <property type="match status" value="1"/>
</dbReference>
<evidence type="ECO:0000313" key="2">
    <source>
        <dbReference type="EMBL" id="AXB48291.1"/>
    </source>
</evidence>
<dbReference type="InterPro" id="IPR037407">
    <property type="entry name" value="MLP_fam"/>
</dbReference>
<name>A0A344LJR7_9PSEU</name>
<gene>
    <name evidence="2" type="ORF">A4R43_05380</name>
</gene>
<dbReference type="GO" id="GO:0005829">
    <property type="term" value="C:cytosol"/>
    <property type="evidence" value="ECO:0007669"/>
    <property type="project" value="TreeGrafter"/>
</dbReference>
<protein>
    <recommendedName>
        <fullName evidence="1">MbtH-like domain-containing protein</fullName>
    </recommendedName>
</protein>
<keyword evidence="3" id="KW-1185">Reference proteome</keyword>
<dbReference type="EMBL" id="CP015163">
    <property type="protein sequence ID" value="AXB48291.1"/>
    <property type="molecule type" value="Genomic_DNA"/>
</dbReference>
<dbReference type="RefSeq" id="WP_236808785.1">
    <property type="nucleotide sequence ID" value="NZ_CP015163.1"/>
</dbReference>
<dbReference type="Pfam" id="PF03621">
    <property type="entry name" value="MbtH"/>
    <property type="match status" value="1"/>
</dbReference>
<evidence type="ECO:0000313" key="3">
    <source>
        <dbReference type="Proteomes" id="UP000250434"/>
    </source>
</evidence>
<dbReference type="SMART" id="SM00923">
    <property type="entry name" value="MbtH"/>
    <property type="match status" value="1"/>
</dbReference>
<dbReference type="Proteomes" id="UP000250434">
    <property type="component" value="Chromosome"/>
</dbReference>
<dbReference type="SUPFAM" id="SSF160582">
    <property type="entry name" value="MbtH-like"/>
    <property type="match status" value="1"/>
</dbReference>
<reference evidence="2 3" key="1">
    <citation type="submission" date="2016-04" db="EMBL/GenBank/DDBJ databases">
        <title>Complete genome sequence and analysis of deep-sea sediment isolate, Amycolatopsis sp. WP1.</title>
        <authorList>
            <person name="Wang H."/>
            <person name="Chen S."/>
            <person name="Wu Q."/>
        </authorList>
    </citation>
    <scope>NUCLEOTIDE SEQUENCE [LARGE SCALE GENOMIC DNA]</scope>
    <source>
        <strain evidence="2 3">WP1</strain>
    </source>
</reference>
<dbReference type="GO" id="GO:0019290">
    <property type="term" value="P:siderophore biosynthetic process"/>
    <property type="evidence" value="ECO:0007669"/>
    <property type="project" value="TreeGrafter"/>
</dbReference>
<sequence>MDPFLDDPGARFLVLESACGEHSLWPSYVDVPRGWRVALPATWRSEAIAYITAKRADRLLAGELGAAV</sequence>